<dbReference type="EMBL" id="JAZHXJ010001717">
    <property type="protein sequence ID" value="KAL1844441.1"/>
    <property type="molecule type" value="Genomic_DNA"/>
</dbReference>
<evidence type="ECO:0000313" key="2">
    <source>
        <dbReference type="Proteomes" id="UP001586593"/>
    </source>
</evidence>
<keyword evidence="2" id="KW-1185">Reference proteome</keyword>
<organism evidence="1 2">
    <name type="scientific">Phialemonium thermophilum</name>
    <dbReference type="NCBI Taxonomy" id="223376"/>
    <lineage>
        <taxon>Eukaryota</taxon>
        <taxon>Fungi</taxon>
        <taxon>Dikarya</taxon>
        <taxon>Ascomycota</taxon>
        <taxon>Pezizomycotina</taxon>
        <taxon>Sordariomycetes</taxon>
        <taxon>Sordariomycetidae</taxon>
        <taxon>Cephalothecales</taxon>
        <taxon>Cephalothecaceae</taxon>
        <taxon>Phialemonium</taxon>
    </lineage>
</organism>
<proteinExistence type="predicted"/>
<name>A0ABR3VS00_9PEZI</name>
<comment type="caution">
    <text evidence="1">The sequence shown here is derived from an EMBL/GenBank/DDBJ whole genome shotgun (WGS) entry which is preliminary data.</text>
</comment>
<protein>
    <submittedName>
        <fullName evidence="1">Uncharacterized protein</fullName>
    </submittedName>
</protein>
<gene>
    <name evidence="1" type="ORF">VTK73DRAFT_2550</name>
</gene>
<reference evidence="1 2" key="1">
    <citation type="journal article" date="2024" name="Commun. Biol.">
        <title>Comparative genomic analysis of thermophilic fungi reveals convergent evolutionary adaptations and gene losses.</title>
        <authorList>
            <person name="Steindorff A.S."/>
            <person name="Aguilar-Pontes M.V."/>
            <person name="Robinson A.J."/>
            <person name="Andreopoulos B."/>
            <person name="LaButti K."/>
            <person name="Kuo A."/>
            <person name="Mondo S."/>
            <person name="Riley R."/>
            <person name="Otillar R."/>
            <person name="Haridas S."/>
            <person name="Lipzen A."/>
            <person name="Grimwood J."/>
            <person name="Schmutz J."/>
            <person name="Clum A."/>
            <person name="Reid I.D."/>
            <person name="Moisan M.C."/>
            <person name="Butler G."/>
            <person name="Nguyen T.T.M."/>
            <person name="Dewar K."/>
            <person name="Conant G."/>
            <person name="Drula E."/>
            <person name="Henrissat B."/>
            <person name="Hansel C."/>
            <person name="Singer S."/>
            <person name="Hutchinson M.I."/>
            <person name="de Vries R.P."/>
            <person name="Natvig D.O."/>
            <person name="Powell A.J."/>
            <person name="Tsang A."/>
            <person name="Grigoriev I.V."/>
        </authorList>
    </citation>
    <scope>NUCLEOTIDE SEQUENCE [LARGE SCALE GENOMIC DNA]</scope>
    <source>
        <strain evidence="1 2">ATCC 24622</strain>
    </source>
</reference>
<accession>A0ABR3VS00</accession>
<evidence type="ECO:0000313" key="1">
    <source>
        <dbReference type="EMBL" id="KAL1844441.1"/>
    </source>
</evidence>
<dbReference type="Proteomes" id="UP001586593">
    <property type="component" value="Unassembled WGS sequence"/>
</dbReference>
<sequence length="71" mass="8042">MLWGGEDEEEDCASATGRFAEEWLPPCALVVAQERMRSIYGTWNEASFIEWAKCGVAVGRRRGKEMKGEMK</sequence>